<dbReference type="Pfam" id="PF13953">
    <property type="entry name" value="PapC_C"/>
    <property type="match status" value="1"/>
</dbReference>
<keyword evidence="4" id="KW-1134">Transmembrane beta strand</keyword>
<protein>
    <submittedName>
        <fullName evidence="14">Fimbria/pilus outer membrane usher protein</fullName>
    </submittedName>
</protein>
<name>A0ABW0ME56_9BURK</name>
<evidence type="ECO:0000313" key="15">
    <source>
        <dbReference type="Proteomes" id="UP001596045"/>
    </source>
</evidence>
<dbReference type="InterPro" id="IPR037224">
    <property type="entry name" value="PapC_N_sf"/>
</dbReference>
<evidence type="ECO:0000259" key="12">
    <source>
        <dbReference type="Pfam" id="PF13953"/>
    </source>
</evidence>
<evidence type="ECO:0000256" key="9">
    <source>
        <dbReference type="ARBA" id="ARBA00023237"/>
    </source>
</evidence>
<dbReference type="RefSeq" id="WP_378999307.1">
    <property type="nucleotide sequence ID" value="NZ_JBHSMT010000028.1"/>
</dbReference>
<dbReference type="InterPro" id="IPR018030">
    <property type="entry name" value="Fimbrial_membr_usher_CS"/>
</dbReference>
<dbReference type="Pfam" id="PF13954">
    <property type="entry name" value="PapC_N"/>
    <property type="match status" value="1"/>
</dbReference>
<dbReference type="Pfam" id="PF00577">
    <property type="entry name" value="Usher"/>
    <property type="match status" value="1"/>
</dbReference>
<gene>
    <name evidence="14" type="ORF">ACFPM8_17370</name>
</gene>
<evidence type="ECO:0000256" key="2">
    <source>
        <dbReference type="ARBA" id="ARBA00008064"/>
    </source>
</evidence>
<evidence type="ECO:0000313" key="14">
    <source>
        <dbReference type="EMBL" id="MFC5475736.1"/>
    </source>
</evidence>
<dbReference type="InterPro" id="IPR000015">
    <property type="entry name" value="Fimb_usher"/>
</dbReference>
<keyword evidence="7 11" id="KW-0732">Signal</keyword>
<keyword evidence="9 10" id="KW-0998">Cell outer membrane</keyword>
<feature type="chain" id="PRO_5045456942" evidence="11">
    <location>
        <begin position="40"/>
        <end position="871"/>
    </location>
</feature>
<feature type="domain" description="PapC N-terminal" evidence="13">
    <location>
        <begin position="44"/>
        <end position="190"/>
    </location>
</feature>
<reference evidence="15" key="1">
    <citation type="journal article" date="2019" name="Int. J. Syst. Evol. Microbiol.">
        <title>The Global Catalogue of Microorganisms (GCM) 10K type strain sequencing project: providing services to taxonomists for standard genome sequencing and annotation.</title>
        <authorList>
            <consortium name="The Broad Institute Genomics Platform"/>
            <consortium name="The Broad Institute Genome Sequencing Center for Infectious Disease"/>
            <person name="Wu L."/>
            <person name="Ma J."/>
        </authorList>
    </citation>
    <scope>NUCLEOTIDE SEQUENCE [LARGE SCALE GENOMIC DNA]</scope>
    <source>
        <strain evidence="15">JCM 17066</strain>
    </source>
</reference>
<dbReference type="PANTHER" id="PTHR30451:SF21">
    <property type="entry name" value="FIMBRIAL USHER DOMAIN-CONTAINING PROTEIN YDET-RELATED"/>
    <property type="match status" value="1"/>
</dbReference>
<evidence type="ECO:0000256" key="1">
    <source>
        <dbReference type="ARBA" id="ARBA00004571"/>
    </source>
</evidence>
<dbReference type="Gene3D" id="3.10.20.410">
    <property type="match status" value="1"/>
</dbReference>
<dbReference type="Gene3D" id="2.60.40.2070">
    <property type="match status" value="1"/>
</dbReference>
<evidence type="ECO:0000256" key="3">
    <source>
        <dbReference type="ARBA" id="ARBA00022448"/>
    </source>
</evidence>
<dbReference type="Proteomes" id="UP001596045">
    <property type="component" value="Unassembled WGS sequence"/>
</dbReference>
<accession>A0ABW0ME56</accession>
<dbReference type="InterPro" id="IPR025885">
    <property type="entry name" value="PapC_N"/>
</dbReference>
<keyword evidence="15" id="KW-1185">Reference proteome</keyword>
<dbReference type="InterPro" id="IPR043142">
    <property type="entry name" value="PapC-like_C_sf"/>
</dbReference>
<dbReference type="Gene3D" id="2.60.40.2610">
    <property type="entry name" value="Outer membrane usher protein FimD, plug domain"/>
    <property type="match status" value="1"/>
</dbReference>
<keyword evidence="8 10" id="KW-0472">Membrane</keyword>
<dbReference type="InterPro" id="IPR042186">
    <property type="entry name" value="FimD_plug_dom"/>
</dbReference>
<evidence type="ECO:0000256" key="11">
    <source>
        <dbReference type="SAM" id="SignalP"/>
    </source>
</evidence>
<evidence type="ECO:0000256" key="6">
    <source>
        <dbReference type="ARBA" id="ARBA00022692"/>
    </source>
</evidence>
<dbReference type="EMBL" id="JBHSMT010000028">
    <property type="protein sequence ID" value="MFC5475736.1"/>
    <property type="molecule type" value="Genomic_DNA"/>
</dbReference>
<comment type="similarity">
    <text evidence="2 10">Belongs to the fimbrial export usher family.</text>
</comment>
<feature type="domain" description="PapC-like C-terminal" evidence="12">
    <location>
        <begin position="762"/>
        <end position="826"/>
    </location>
</feature>
<keyword evidence="5 10" id="KW-1029">Fimbrium biogenesis</keyword>
<feature type="signal peptide" evidence="11">
    <location>
        <begin position="1"/>
        <end position="39"/>
    </location>
</feature>
<evidence type="ECO:0000256" key="10">
    <source>
        <dbReference type="RuleBase" id="RU003884"/>
    </source>
</evidence>
<dbReference type="InterPro" id="IPR025949">
    <property type="entry name" value="PapC-like_C"/>
</dbReference>
<sequence length="871" mass="92457">MCKQPARIRLAARPRAWRMRPLALLCALVCATALGPAWADNNVEFNNDFLELGGASATADLSIFAAGNRVLAGDYRVDVLVNGAHVEARTLPFKAENPEQDATPCVTAPMLAEWGVNTAAFPALAAADALTCVDTKDIGIPDARISYQPETQKLMVSVPQAAMQRSARGAIDQGLWEQGVSAAMLNYQLNLAQAERSYNGHQDSSNTAYLGLRGGVNLGPWRLRGVGAYNRSENGRGQWQFANTYVERDLHALRGRLVAGDSNTPGAIFDGFQFRGVQLSSDDSMLPDSMRGYAPTIRGTAQSNATVTVRQNGYVIYTTYVAPGPFVIDDLYPMSGSGDLQVVVTEADGRQTKYTQPYSAVPTLQREGLWSYNATAGEYRSGYNGRQRPRFLLGTLARGFAHGITPYGGLLLSPHYQSAAFGAGINLGNAGAVSLDLSHATSSTERGASQSGQSLRLLYAKSFRPSSTDLRLLGYRYSTPGYRSFSESVAEQAAEDHNRPFYNRRGRIEGSLSQQLGSLGSVYLSLSQQTYWGRSSKNNMLQLGYSGSYKGLSYGINFNYSNDGGSRPNRELTFSLSLPLGDNASASLSASRDTSGQLGSQANLYGTAFEDRRLSYNVSASGGAGQDASVNASLSYLGAKGRVDLGRSQGVGYSKTNLSLAGGALAYAGGVSLGQELGETMAIVEIPGGPGIGIESRPGLRTDGSGTAVVPNLTPYRHNRIALDAASLPEGIDVKDGVTEVVPTRGAVLLTRFAASNGTRVLVTLQDAGGKPLPFGARVEDGRGIEKAMVGQDGETFLSSVNHGDLLLVRWGDKAADSCRVDLQLPVASEGAGMQRSADDNVSVQRIANATCVSEQLAGGQAPADNKDKKS</sequence>
<proteinExistence type="inferred from homology"/>
<evidence type="ECO:0000259" key="13">
    <source>
        <dbReference type="Pfam" id="PF13954"/>
    </source>
</evidence>
<evidence type="ECO:0000256" key="7">
    <source>
        <dbReference type="ARBA" id="ARBA00022729"/>
    </source>
</evidence>
<evidence type="ECO:0000256" key="5">
    <source>
        <dbReference type="ARBA" id="ARBA00022558"/>
    </source>
</evidence>
<evidence type="ECO:0000256" key="8">
    <source>
        <dbReference type="ARBA" id="ARBA00023136"/>
    </source>
</evidence>
<comment type="subcellular location">
    <subcellularLocation>
        <location evidence="1 10">Cell outer membrane</location>
        <topology evidence="1 10">Multi-pass membrane protein</topology>
    </subcellularLocation>
</comment>
<evidence type="ECO:0000256" key="4">
    <source>
        <dbReference type="ARBA" id="ARBA00022452"/>
    </source>
</evidence>
<keyword evidence="3 10" id="KW-0813">Transport</keyword>
<dbReference type="PROSITE" id="PS01151">
    <property type="entry name" value="FIMBRIAL_USHER"/>
    <property type="match status" value="1"/>
</dbReference>
<dbReference type="PANTHER" id="PTHR30451">
    <property type="entry name" value="OUTER MEMBRANE USHER PROTEIN"/>
    <property type="match status" value="1"/>
</dbReference>
<dbReference type="SUPFAM" id="SSF141729">
    <property type="entry name" value="FimD N-terminal domain-like"/>
    <property type="match status" value="1"/>
</dbReference>
<keyword evidence="6 10" id="KW-0812">Transmembrane</keyword>
<dbReference type="Gene3D" id="2.60.40.3110">
    <property type="match status" value="1"/>
</dbReference>
<comment type="caution">
    <text evidence="14">The sequence shown here is derived from an EMBL/GenBank/DDBJ whole genome shotgun (WGS) entry which is preliminary data.</text>
</comment>
<organism evidence="14 15">
    <name type="scientific">Paraherbaspirillum soli</name>
    <dbReference type="NCBI Taxonomy" id="631222"/>
    <lineage>
        <taxon>Bacteria</taxon>
        <taxon>Pseudomonadati</taxon>
        <taxon>Pseudomonadota</taxon>
        <taxon>Betaproteobacteria</taxon>
        <taxon>Burkholderiales</taxon>
        <taxon>Oxalobacteraceae</taxon>
        <taxon>Paraherbaspirillum</taxon>
    </lineage>
</organism>